<dbReference type="Proteomes" id="UP001300383">
    <property type="component" value="Unassembled WGS sequence"/>
</dbReference>
<evidence type="ECO:0008006" key="3">
    <source>
        <dbReference type="Google" id="ProtNLM"/>
    </source>
</evidence>
<dbReference type="InterPro" id="IPR049886">
    <property type="entry name" value="CFI_box_CTERM_dom"/>
</dbReference>
<keyword evidence="2" id="KW-1185">Reference proteome</keyword>
<sequence length="339" mass="39147">MANREGKCPQCGGTLSIPEELLKFSCMYCGAVLHQEDLVVAQVKKEKNPLEDMLQRLYETGDEKTEDLIDQMLELDKYSLKANEIYTRLHFNELLLNHQDALNHFSRSEYTVYFDKYKLQSRPVLEALDRYAVASEDKGEALMHELAKELFEAVDKKLETDPSLKSRNARSMKKDQYKTILAIYMVPMVQEQKLSAGGRLADILVEEWIRKNPKQKIARASYQDLVSGFKKGKLCFITTAVCESFGKPDDCYELTSFRRFRDEQMLATPEGRALVEEYYDVAPAIVTCIDLSEERKSVYADIWREWLAPCLKDIESGRMADCGKRYGQMVRSLKQKYLS</sequence>
<reference evidence="1 2" key="1">
    <citation type="submission" date="2023-05" db="EMBL/GenBank/DDBJ databases">
        <title>[ruminococcus] sp. nov., isolated from a pig farm feces dump.</title>
        <authorList>
            <person name="Chang Y.-H."/>
        </authorList>
    </citation>
    <scope>NUCLEOTIDE SEQUENCE [LARGE SCALE GENOMIC DNA]</scope>
    <source>
        <strain evidence="1 2">YH-rum2234</strain>
    </source>
</reference>
<evidence type="ECO:0000313" key="1">
    <source>
        <dbReference type="EMBL" id="MDI9241301.1"/>
    </source>
</evidence>
<dbReference type="AlphaFoldDB" id="A0AAP4EXY2"/>
<dbReference type="NCBIfam" id="NF041770">
    <property type="entry name" value="CFI_box_CTERM"/>
    <property type="match status" value="1"/>
</dbReference>
<comment type="caution">
    <text evidence="1">The sequence shown here is derived from an EMBL/GenBank/DDBJ whole genome shotgun (WGS) entry which is preliminary data.</text>
</comment>
<protein>
    <recommendedName>
        <fullName evidence="3">TFIIB-type zinc ribbon-containing protein</fullName>
    </recommendedName>
</protein>
<gene>
    <name evidence="1" type="ORF">QJ036_02250</name>
</gene>
<accession>A0AAP4EXY2</accession>
<evidence type="ECO:0000313" key="2">
    <source>
        <dbReference type="Proteomes" id="UP001300383"/>
    </source>
</evidence>
<organism evidence="1 2">
    <name type="scientific">Fusibacillus kribbianus</name>
    <dbReference type="NCBI Taxonomy" id="3044208"/>
    <lineage>
        <taxon>Bacteria</taxon>
        <taxon>Bacillati</taxon>
        <taxon>Bacillota</taxon>
        <taxon>Clostridia</taxon>
        <taxon>Lachnospirales</taxon>
        <taxon>Lachnospiraceae</taxon>
        <taxon>Fusibacillus</taxon>
    </lineage>
</organism>
<proteinExistence type="predicted"/>
<name>A0AAP4EXY2_9FIRM</name>
<dbReference type="RefSeq" id="WP_283229811.1">
    <property type="nucleotide sequence ID" value="NZ_JASGBQ010000002.1"/>
</dbReference>
<dbReference type="EMBL" id="JASGBQ010000002">
    <property type="protein sequence ID" value="MDI9241301.1"/>
    <property type="molecule type" value="Genomic_DNA"/>
</dbReference>